<keyword evidence="4" id="KW-1185">Reference proteome</keyword>
<dbReference type="EMBL" id="JAHKSW010000014">
    <property type="protein sequence ID" value="KAG7324240.1"/>
    <property type="molecule type" value="Genomic_DNA"/>
</dbReference>
<name>A0A9D3NNJ7_9TELE</name>
<dbReference type="PROSITE" id="PS50181">
    <property type="entry name" value="FBOX"/>
    <property type="match status" value="1"/>
</dbReference>
<dbReference type="Gene3D" id="1.20.1280.50">
    <property type="match status" value="1"/>
</dbReference>
<dbReference type="Pfam" id="PF11566">
    <property type="entry name" value="PI31_Prot_N"/>
    <property type="match status" value="1"/>
</dbReference>
<evidence type="ECO:0000313" key="3">
    <source>
        <dbReference type="EMBL" id="KAG7324240.1"/>
    </source>
</evidence>
<feature type="compositionally biased region" description="Acidic residues" evidence="1">
    <location>
        <begin position="154"/>
        <end position="170"/>
    </location>
</feature>
<feature type="domain" description="F-box" evidence="2">
    <location>
        <begin position="342"/>
        <end position="388"/>
    </location>
</feature>
<dbReference type="GO" id="GO:0019901">
    <property type="term" value="F:protein kinase binding"/>
    <property type="evidence" value="ECO:0007669"/>
    <property type="project" value="InterPro"/>
</dbReference>
<sequence length="515" mass="57024">MSDCVDLGYTSLSITTHQQTYFSNMKLRVKVNKETNRVDLEEPEPTLTQLSILVKEVILPSVGLSTDAEFSLSLNGKDPLVDTGQTLASCGVVSGDMISVILPHSDSSSSSASPSPHQMHSFSAVQQRTQQSPTGLSTHQSDASSSYESRESACDPETEECDMERGEAEEESVGLFIPEPMLCCEAEEGKIPHSLEMLYQTAQCNSASDCLLLAAHVLLLETGFLPQGCDVRDGEMPSGWRAAGGLYRLQYSHPLCENSLVQVVIVPMGQTLVINATLKTTGAVEFSRKLALKPDAYVTKEWAGGNAGVAYRDLKKLSRVFKDQLAYPLIATAREALGLPALFGLAVLPPELLLRIMRLLDVPSILKLSEVCRRLHSATQDASLWKHFVYRDFRVNFQADSEHRDTDWKELYKKKFQQKKTRSKYRARFYPFQGPPIYPNPPVPFPPLPLPLFPPGIIGGEHDQRPAIPQGILPRPRYDPIGPFPGHEPRIGLPFGRRLLRPGGSRTPDTRRGFI</sequence>
<dbReference type="GO" id="GO:1903599">
    <property type="term" value="P:positive regulation of autophagy of mitochondrion"/>
    <property type="evidence" value="ECO:0007669"/>
    <property type="project" value="TreeGrafter"/>
</dbReference>
<feature type="compositionally biased region" description="Low complexity" evidence="1">
    <location>
        <begin position="104"/>
        <end position="121"/>
    </location>
</feature>
<dbReference type="InterPro" id="IPR036047">
    <property type="entry name" value="F-box-like_dom_sf"/>
</dbReference>
<comment type="caution">
    <text evidence="3">The sequence shown here is derived from an EMBL/GenBank/DDBJ whole genome shotgun (WGS) entry which is preliminary data.</text>
</comment>
<gene>
    <name evidence="3" type="ORF">KOW79_012256</name>
</gene>
<protein>
    <recommendedName>
        <fullName evidence="2">F-box domain-containing protein</fullName>
    </recommendedName>
</protein>
<dbReference type="Proteomes" id="UP000824219">
    <property type="component" value="Linkage Group LG14"/>
</dbReference>
<dbReference type="PANTHER" id="PTHR15537:SF2">
    <property type="entry name" value="F-BOX ONLY PROTEIN 7"/>
    <property type="match status" value="1"/>
</dbReference>
<evidence type="ECO:0000313" key="4">
    <source>
        <dbReference type="Proteomes" id="UP000824219"/>
    </source>
</evidence>
<dbReference type="InterPro" id="IPR021625">
    <property type="entry name" value="PI31_Prot_N"/>
</dbReference>
<feature type="compositionally biased region" description="Polar residues" evidence="1">
    <location>
        <begin position="123"/>
        <end position="140"/>
    </location>
</feature>
<dbReference type="AlphaFoldDB" id="A0A9D3NNJ7"/>
<dbReference type="Pfam" id="PF12937">
    <property type="entry name" value="F-box-like"/>
    <property type="match status" value="1"/>
</dbReference>
<feature type="region of interest" description="Disordered" evidence="1">
    <location>
        <begin position="104"/>
        <end position="170"/>
    </location>
</feature>
<dbReference type="InterPro" id="IPR047118">
    <property type="entry name" value="Fbxo7"/>
</dbReference>
<dbReference type="OrthoDB" id="101791at2759"/>
<feature type="region of interest" description="Disordered" evidence="1">
    <location>
        <begin position="495"/>
        <end position="515"/>
    </location>
</feature>
<accession>A0A9D3NNJ7</accession>
<evidence type="ECO:0000256" key="1">
    <source>
        <dbReference type="SAM" id="MobiDB-lite"/>
    </source>
</evidence>
<dbReference type="InterPro" id="IPR001810">
    <property type="entry name" value="F-box_dom"/>
</dbReference>
<dbReference type="PANTHER" id="PTHR15537">
    <property type="entry name" value="F-BOX ONLY PROTEIN 7"/>
    <property type="match status" value="1"/>
</dbReference>
<proteinExistence type="predicted"/>
<reference evidence="3 4" key="1">
    <citation type="submission" date="2021-06" db="EMBL/GenBank/DDBJ databases">
        <title>Chromosome-level genome assembly of the red-tail catfish (Hemibagrus wyckioides).</title>
        <authorList>
            <person name="Shao F."/>
        </authorList>
    </citation>
    <scope>NUCLEOTIDE SEQUENCE [LARGE SCALE GENOMIC DNA]</scope>
    <source>
        <strain evidence="3">EC202008001</strain>
        <tissue evidence="3">Blood</tissue>
    </source>
</reference>
<dbReference type="SUPFAM" id="SSF81383">
    <property type="entry name" value="F-box domain"/>
    <property type="match status" value="1"/>
</dbReference>
<evidence type="ECO:0000259" key="2">
    <source>
        <dbReference type="PROSITE" id="PS50181"/>
    </source>
</evidence>
<dbReference type="SMART" id="SM00256">
    <property type="entry name" value="FBOX"/>
    <property type="match status" value="1"/>
</dbReference>
<dbReference type="Gene3D" id="3.40.1000.30">
    <property type="match status" value="1"/>
</dbReference>
<organism evidence="3 4">
    <name type="scientific">Hemibagrus wyckioides</name>
    <dbReference type="NCBI Taxonomy" id="337641"/>
    <lineage>
        <taxon>Eukaryota</taxon>
        <taxon>Metazoa</taxon>
        <taxon>Chordata</taxon>
        <taxon>Craniata</taxon>
        <taxon>Vertebrata</taxon>
        <taxon>Euteleostomi</taxon>
        <taxon>Actinopterygii</taxon>
        <taxon>Neopterygii</taxon>
        <taxon>Teleostei</taxon>
        <taxon>Ostariophysi</taxon>
        <taxon>Siluriformes</taxon>
        <taxon>Bagridae</taxon>
        <taxon>Hemibagrus</taxon>
    </lineage>
</organism>
<dbReference type="CDD" id="cd22087">
    <property type="entry name" value="F-box_FBXO7"/>
    <property type="match status" value="1"/>
</dbReference>